<reference evidence="2" key="2">
    <citation type="journal article" date="2021" name="PeerJ">
        <title>Extensive microbial diversity within the chicken gut microbiome revealed by metagenomics and culture.</title>
        <authorList>
            <person name="Gilroy R."/>
            <person name="Ravi A."/>
            <person name="Getino M."/>
            <person name="Pursley I."/>
            <person name="Horton D.L."/>
            <person name="Alikhan N.F."/>
            <person name="Baker D."/>
            <person name="Gharbi K."/>
            <person name="Hall N."/>
            <person name="Watson M."/>
            <person name="Adriaenssens E.M."/>
            <person name="Foster-Nyarko E."/>
            <person name="Jarju S."/>
            <person name="Secka A."/>
            <person name="Antonio M."/>
            <person name="Oren A."/>
            <person name="Chaudhuri R.R."/>
            <person name="La Ragione R."/>
            <person name="Hildebrand F."/>
            <person name="Pallen M.J."/>
        </authorList>
    </citation>
    <scope>NUCLEOTIDE SEQUENCE</scope>
    <source>
        <strain evidence="2">14700</strain>
    </source>
</reference>
<dbReference type="PANTHER" id="PTHR11373">
    <property type="entry name" value="DEOXYNUCLEOSIDE TRIPHOSPHATE TRIPHOSPHOHYDROLASE"/>
    <property type="match status" value="1"/>
</dbReference>
<dbReference type="Pfam" id="PF19276">
    <property type="entry name" value="HD_assoc_2"/>
    <property type="match status" value="1"/>
</dbReference>
<comment type="caution">
    <text evidence="2">The sequence shown here is derived from an EMBL/GenBank/DDBJ whole genome shotgun (WGS) entry which is preliminary data.</text>
</comment>
<accession>A0A9D9NDL1</accession>
<sequence>MTGKDASSILTSGFVHTVKDPLWGNIPMRSEMRELLSLPDVEKLSRIKQNGPSYRIYPGAVHTRLSHSIGVYHIARRMLLSAVSECTSLPLTETGINSFLTACLLHDIGHFPYAHSLKELSPKTHEEIAAELIMQNEELNAGIRKTGADPFKTAAIIDTELPSDDAEISFYRSVLSGTLDPDKLDYLSRDAFFAGVPYGKQDTDFIISSISYGNGSIVLDEEALSLVEQVLFSKYMMYRSLYWHKGVRSATCMIKKAIISALDDGIIDFSDLYLKDDDEFRHIADRYPSYAPFSLIEKAEHGILFERKAMKNHDPDGCLERKADDIRKRKEAENEIYELLKPGYSSLKPYEVIIDIPEPISFETRIMIRLSDGRIRETENDEIIFSQAGKLFSRNLRKTALYLPPYIANEDAERAFMEADRG</sequence>
<dbReference type="CDD" id="cd00077">
    <property type="entry name" value="HDc"/>
    <property type="match status" value="1"/>
</dbReference>
<dbReference type="EMBL" id="JADIMF010000111">
    <property type="protein sequence ID" value="MBO8469503.1"/>
    <property type="molecule type" value="Genomic_DNA"/>
</dbReference>
<feature type="domain" description="HD/PDEase" evidence="1">
    <location>
        <begin position="60"/>
        <end position="196"/>
    </location>
</feature>
<dbReference type="InterPro" id="IPR045509">
    <property type="entry name" value="HD_assoc_2"/>
</dbReference>
<dbReference type="SMART" id="SM00471">
    <property type="entry name" value="HDc"/>
    <property type="match status" value="1"/>
</dbReference>
<dbReference type="Proteomes" id="UP000810292">
    <property type="component" value="Unassembled WGS sequence"/>
</dbReference>
<name>A0A9D9NDL1_9SPIO</name>
<protein>
    <submittedName>
        <fullName evidence="2">HD domain-containing protein</fullName>
    </submittedName>
</protein>
<dbReference type="InterPro" id="IPR003607">
    <property type="entry name" value="HD/PDEase_dom"/>
</dbReference>
<evidence type="ECO:0000313" key="2">
    <source>
        <dbReference type="EMBL" id="MBO8469503.1"/>
    </source>
</evidence>
<dbReference type="InterPro" id="IPR006674">
    <property type="entry name" value="HD_domain"/>
</dbReference>
<dbReference type="GO" id="GO:0006203">
    <property type="term" value="P:dGTP catabolic process"/>
    <property type="evidence" value="ECO:0007669"/>
    <property type="project" value="TreeGrafter"/>
</dbReference>
<dbReference type="InterPro" id="IPR050135">
    <property type="entry name" value="dGTPase-like"/>
</dbReference>
<dbReference type="PANTHER" id="PTHR11373:SF4">
    <property type="entry name" value="DEOXYNUCLEOSIDE TRIPHOSPHATE TRIPHOSPHOHYDROLASE SAMHD1"/>
    <property type="match status" value="1"/>
</dbReference>
<reference evidence="2" key="1">
    <citation type="submission" date="2020-10" db="EMBL/GenBank/DDBJ databases">
        <authorList>
            <person name="Gilroy R."/>
        </authorList>
    </citation>
    <scope>NUCLEOTIDE SEQUENCE</scope>
    <source>
        <strain evidence="2">14700</strain>
    </source>
</reference>
<proteinExistence type="predicted"/>
<dbReference type="Gene3D" id="1.10.3210.10">
    <property type="entry name" value="Hypothetical protein af1432"/>
    <property type="match status" value="1"/>
</dbReference>
<gene>
    <name evidence="2" type="ORF">IAA72_06945</name>
</gene>
<dbReference type="SUPFAM" id="SSF109604">
    <property type="entry name" value="HD-domain/PDEase-like"/>
    <property type="match status" value="1"/>
</dbReference>
<dbReference type="AlphaFoldDB" id="A0A9D9NDL1"/>
<evidence type="ECO:0000313" key="3">
    <source>
        <dbReference type="Proteomes" id="UP000810292"/>
    </source>
</evidence>
<dbReference type="GO" id="GO:0008832">
    <property type="term" value="F:dGTPase activity"/>
    <property type="evidence" value="ECO:0007669"/>
    <property type="project" value="TreeGrafter"/>
</dbReference>
<organism evidence="2 3">
    <name type="scientific">Candidatus Ornithospirochaeta stercoravium</name>
    <dbReference type="NCBI Taxonomy" id="2840897"/>
    <lineage>
        <taxon>Bacteria</taxon>
        <taxon>Pseudomonadati</taxon>
        <taxon>Spirochaetota</taxon>
        <taxon>Spirochaetia</taxon>
        <taxon>Spirochaetales</taxon>
        <taxon>Spirochaetaceae</taxon>
        <taxon>Spirochaetaceae incertae sedis</taxon>
        <taxon>Candidatus Ornithospirochaeta</taxon>
    </lineage>
</organism>
<evidence type="ECO:0000259" key="1">
    <source>
        <dbReference type="SMART" id="SM00471"/>
    </source>
</evidence>
<dbReference type="Pfam" id="PF01966">
    <property type="entry name" value="HD"/>
    <property type="match status" value="1"/>
</dbReference>